<dbReference type="Pfam" id="PF14226">
    <property type="entry name" value="DIOX_N"/>
    <property type="match status" value="1"/>
</dbReference>
<keyword evidence="2" id="KW-0560">Oxidoreductase</keyword>
<dbReference type="EMBL" id="MOOB01000024">
    <property type="protein sequence ID" value="OQE85309.1"/>
    <property type="molecule type" value="Genomic_DNA"/>
</dbReference>
<accession>A0A1V6YCT1</accession>
<dbReference type="InterPro" id="IPR044861">
    <property type="entry name" value="IPNS-like_FE2OG_OXY"/>
</dbReference>
<dbReference type="STRING" id="60175.A0A1V6YCT1"/>
<evidence type="ECO:0000256" key="2">
    <source>
        <dbReference type="RuleBase" id="RU003682"/>
    </source>
</evidence>
<dbReference type="PRINTS" id="PR00682">
    <property type="entry name" value="IPNSYNTHASE"/>
</dbReference>
<keyword evidence="2" id="KW-0479">Metal-binding</keyword>
<dbReference type="InterPro" id="IPR027443">
    <property type="entry name" value="IPNS-like_sf"/>
</dbReference>
<dbReference type="GO" id="GO:0046872">
    <property type="term" value="F:metal ion binding"/>
    <property type="evidence" value="ECO:0007669"/>
    <property type="project" value="UniProtKB-KW"/>
</dbReference>
<dbReference type="OMA" id="SQFIWPA"/>
<dbReference type="Gene3D" id="2.60.120.330">
    <property type="entry name" value="B-lactam Antibiotic, Isopenicillin N Synthase, Chain"/>
    <property type="match status" value="1"/>
</dbReference>
<protein>
    <recommendedName>
        <fullName evidence="3">Fe2OG dioxygenase domain-containing protein</fullName>
    </recommendedName>
</protein>
<dbReference type="PANTHER" id="PTHR47990">
    <property type="entry name" value="2-OXOGLUTARATE (2OG) AND FE(II)-DEPENDENT OXYGENASE SUPERFAMILY PROTEIN-RELATED"/>
    <property type="match status" value="1"/>
</dbReference>
<organism evidence="4 5">
    <name type="scientific">Penicillium nalgiovense</name>
    <dbReference type="NCBI Taxonomy" id="60175"/>
    <lineage>
        <taxon>Eukaryota</taxon>
        <taxon>Fungi</taxon>
        <taxon>Dikarya</taxon>
        <taxon>Ascomycota</taxon>
        <taxon>Pezizomycotina</taxon>
        <taxon>Eurotiomycetes</taxon>
        <taxon>Eurotiomycetidae</taxon>
        <taxon>Eurotiales</taxon>
        <taxon>Aspergillaceae</taxon>
        <taxon>Penicillium</taxon>
    </lineage>
</organism>
<comment type="caution">
    <text evidence="4">The sequence shown here is derived from an EMBL/GenBank/DDBJ whole genome shotgun (WGS) entry which is preliminary data.</text>
</comment>
<proteinExistence type="inferred from homology"/>
<evidence type="ECO:0000313" key="5">
    <source>
        <dbReference type="Proteomes" id="UP000191691"/>
    </source>
</evidence>
<name>A0A1V6YCT1_PENNA</name>
<feature type="domain" description="Fe2OG dioxygenase" evidence="3">
    <location>
        <begin position="176"/>
        <end position="286"/>
    </location>
</feature>
<dbReference type="PROSITE" id="PS51471">
    <property type="entry name" value="FE2OG_OXY"/>
    <property type="match status" value="1"/>
</dbReference>
<keyword evidence="5" id="KW-1185">Reference proteome</keyword>
<dbReference type="Proteomes" id="UP000191691">
    <property type="component" value="Unassembled WGS sequence"/>
</dbReference>
<comment type="similarity">
    <text evidence="1 2">Belongs to the iron/ascorbate-dependent oxidoreductase family.</text>
</comment>
<gene>
    <name evidence="4" type="ORF">PENNAL_c0024G00048</name>
</gene>
<reference evidence="5" key="1">
    <citation type="journal article" date="2017" name="Nat. Microbiol.">
        <title>Global analysis of biosynthetic gene clusters reveals vast potential of secondary metabolite production in Penicillium species.</title>
        <authorList>
            <person name="Nielsen J.C."/>
            <person name="Grijseels S."/>
            <person name="Prigent S."/>
            <person name="Ji B."/>
            <person name="Dainat J."/>
            <person name="Nielsen K.F."/>
            <person name="Frisvad J.C."/>
            <person name="Workman M."/>
            <person name="Nielsen J."/>
        </authorList>
    </citation>
    <scope>NUCLEOTIDE SEQUENCE [LARGE SCALE GENOMIC DNA]</scope>
    <source>
        <strain evidence="5">IBT 13039</strain>
    </source>
</reference>
<dbReference type="SUPFAM" id="SSF51197">
    <property type="entry name" value="Clavaminate synthase-like"/>
    <property type="match status" value="1"/>
</dbReference>
<dbReference type="InterPro" id="IPR050231">
    <property type="entry name" value="Iron_ascorbate_oxido_reductase"/>
</dbReference>
<evidence type="ECO:0000313" key="4">
    <source>
        <dbReference type="EMBL" id="OQE85309.1"/>
    </source>
</evidence>
<dbReference type="InterPro" id="IPR005123">
    <property type="entry name" value="Oxoglu/Fe-dep_dioxygenase_dom"/>
</dbReference>
<evidence type="ECO:0000256" key="1">
    <source>
        <dbReference type="ARBA" id="ARBA00008056"/>
    </source>
</evidence>
<dbReference type="GO" id="GO:0044283">
    <property type="term" value="P:small molecule biosynthetic process"/>
    <property type="evidence" value="ECO:0007669"/>
    <property type="project" value="UniProtKB-ARBA"/>
</dbReference>
<dbReference type="GO" id="GO:0016491">
    <property type="term" value="F:oxidoreductase activity"/>
    <property type="evidence" value="ECO:0007669"/>
    <property type="project" value="UniProtKB-KW"/>
</dbReference>
<dbReference type="InterPro" id="IPR026992">
    <property type="entry name" value="DIOX_N"/>
</dbReference>
<dbReference type="Pfam" id="PF03171">
    <property type="entry name" value="2OG-FeII_Oxy"/>
    <property type="match status" value="1"/>
</dbReference>
<keyword evidence="2" id="KW-0408">Iron</keyword>
<evidence type="ECO:0000259" key="3">
    <source>
        <dbReference type="PROSITE" id="PS51471"/>
    </source>
</evidence>
<dbReference type="AlphaFoldDB" id="A0A1V6YCT1"/>
<sequence length="340" mass="38534">MNPNEPPIIDFAPFYANDSTKEDLIHQIRRACEQFGFFQLINHAIPTEQQTAVLQHSSEFFNLPLETKEKYNQATGGFNRGYERLRPQNFEKRTKGDLKEGFYLGQDLPLDDAYVVQRRFGQGPNKYPSEVPDPKGFRRVMDEYHDAMIELAVAIMQVIAHTLGLNEDFFGDFCDHPVSILRLLHYPSQEADASDLERGTKAGLGIGAHTDFGAITMLLQDDTGGLQVWNNLSSEWVDVTPVPGAYVVNLGNMMMRWTNNRYLSNLHRVINTSGKERYSIPFFFSGNPNHTIRCLPGCEDEESARYPPITVHEWMAGRYADTYGTSDGKAIGDMRQEPGL</sequence>